<dbReference type="Proteomes" id="UP000838763">
    <property type="component" value="Unassembled WGS sequence"/>
</dbReference>
<dbReference type="AlphaFoldDB" id="A0A9P1H585"/>
<feature type="region of interest" description="Disordered" evidence="1">
    <location>
        <begin position="182"/>
        <end position="246"/>
    </location>
</feature>
<dbReference type="Pfam" id="PF10295">
    <property type="entry name" value="DUF2406"/>
    <property type="match status" value="1"/>
</dbReference>
<dbReference type="EMBL" id="CALLCH030000015">
    <property type="protein sequence ID" value="CAI4216195.1"/>
    <property type="molecule type" value="Genomic_DNA"/>
</dbReference>
<comment type="caution">
    <text evidence="2">The sequence shown here is derived from an EMBL/GenBank/DDBJ whole genome shotgun (WGS) entry which is preliminary data.</text>
</comment>
<dbReference type="PANTHER" id="PTHR28186:SF1">
    <property type="entry name" value="MEIOTICALLY UP-REGULATED GENE 9 PROTEIN"/>
    <property type="match status" value="1"/>
</dbReference>
<organism evidence="2 3">
    <name type="scientific">Parascedosporium putredinis</name>
    <dbReference type="NCBI Taxonomy" id="1442378"/>
    <lineage>
        <taxon>Eukaryota</taxon>
        <taxon>Fungi</taxon>
        <taxon>Dikarya</taxon>
        <taxon>Ascomycota</taxon>
        <taxon>Pezizomycotina</taxon>
        <taxon>Sordariomycetes</taxon>
        <taxon>Hypocreomycetidae</taxon>
        <taxon>Microascales</taxon>
        <taxon>Microascaceae</taxon>
        <taxon>Parascedosporium</taxon>
    </lineage>
</organism>
<feature type="compositionally biased region" description="Basic and acidic residues" evidence="1">
    <location>
        <begin position="103"/>
        <end position="119"/>
    </location>
</feature>
<accession>A0A9P1H585</accession>
<feature type="compositionally biased region" description="Basic and acidic residues" evidence="1">
    <location>
        <begin position="16"/>
        <end position="32"/>
    </location>
</feature>
<evidence type="ECO:0000256" key="1">
    <source>
        <dbReference type="SAM" id="MobiDB-lite"/>
    </source>
</evidence>
<sequence>MKLNQHKDVYGNPISEPDKSNPTRSRWERPLDTIRSFEAAIDGPYRRPTLNRPQSEADWNRRGSIYGNGNRNYAASRAQSLLSVPGNSNRYPQDNYYGSRPTSHFDPRPSPRDSYHDPQHYGGYPPYGSNGNGGFPGQNGYGGAPDLTDLGLFRPDIAYQTAPVPAHDYGIGFQGQPAYQPQPFSVHPNGQGPVTLQKKPVPGTLASNLPPTVPRKDVMPRANLAPAKPQPEKRKSWLFRRFSRNS</sequence>
<name>A0A9P1H585_9PEZI</name>
<dbReference type="OrthoDB" id="5330253at2759"/>
<evidence type="ECO:0000313" key="2">
    <source>
        <dbReference type="EMBL" id="CAI4216195.1"/>
    </source>
</evidence>
<reference evidence="2" key="1">
    <citation type="submission" date="2022-11" db="EMBL/GenBank/DDBJ databases">
        <authorList>
            <person name="Scott C."/>
            <person name="Bruce N."/>
        </authorList>
    </citation>
    <scope>NUCLEOTIDE SEQUENCE</scope>
</reference>
<keyword evidence="3" id="KW-1185">Reference proteome</keyword>
<evidence type="ECO:0008006" key="4">
    <source>
        <dbReference type="Google" id="ProtNLM"/>
    </source>
</evidence>
<feature type="region of interest" description="Disordered" evidence="1">
    <location>
        <begin position="83"/>
        <end position="142"/>
    </location>
</feature>
<gene>
    <name evidence="2" type="ORF">PPNO1_LOCUS5857</name>
</gene>
<proteinExistence type="predicted"/>
<feature type="compositionally biased region" description="Polar residues" evidence="1">
    <location>
        <begin position="83"/>
        <end position="92"/>
    </location>
</feature>
<feature type="compositionally biased region" description="Gly residues" evidence="1">
    <location>
        <begin position="130"/>
        <end position="142"/>
    </location>
</feature>
<dbReference type="InterPro" id="IPR018809">
    <property type="entry name" value="DUF2406"/>
</dbReference>
<protein>
    <recommendedName>
        <fullName evidence="4">DUF2406 domain-containing protein</fullName>
    </recommendedName>
</protein>
<feature type="compositionally biased region" description="Basic residues" evidence="1">
    <location>
        <begin position="236"/>
        <end position="246"/>
    </location>
</feature>
<dbReference type="PANTHER" id="PTHR28186">
    <property type="entry name" value="MEIOTICALLY UP-REGULATED GENE 9 PROTEIN"/>
    <property type="match status" value="1"/>
</dbReference>
<feature type="region of interest" description="Disordered" evidence="1">
    <location>
        <begin position="1"/>
        <end position="71"/>
    </location>
</feature>
<evidence type="ECO:0000313" key="3">
    <source>
        <dbReference type="Proteomes" id="UP000838763"/>
    </source>
</evidence>